<keyword evidence="18" id="KW-0393">Immunoglobulin domain</keyword>
<feature type="transmembrane region" description="Helical" evidence="19">
    <location>
        <begin position="321"/>
        <end position="343"/>
    </location>
</feature>
<evidence type="ECO:0000256" key="3">
    <source>
        <dbReference type="ARBA" id="ARBA00004613"/>
    </source>
</evidence>
<evidence type="ECO:0000256" key="13">
    <source>
        <dbReference type="ARBA" id="ARBA00023136"/>
    </source>
</evidence>
<dbReference type="InterPro" id="IPR003598">
    <property type="entry name" value="Ig_sub2"/>
</dbReference>
<comment type="caution">
    <text evidence="22">The sequence shown here is derived from an EMBL/GenBank/DDBJ whole genome shotgun (WGS) entry which is preliminary data.</text>
</comment>
<dbReference type="InterPro" id="IPR035897">
    <property type="entry name" value="Toll_tir_struct_dom_sf"/>
</dbReference>
<dbReference type="GO" id="GO:0005886">
    <property type="term" value="C:plasma membrane"/>
    <property type="evidence" value="ECO:0007669"/>
    <property type="project" value="UniProtKB-SubCell"/>
</dbReference>
<dbReference type="PRINTS" id="PR01536">
    <property type="entry name" value="INTRLKN1R12F"/>
</dbReference>
<reference evidence="22 23" key="1">
    <citation type="submission" date="2019-09" db="EMBL/GenBank/DDBJ databases">
        <title>Bird 10,000 Genomes (B10K) Project - Family phase.</title>
        <authorList>
            <person name="Zhang G."/>
        </authorList>
    </citation>
    <scope>NUCLEOTIDE SEQUENCE [LARGE SCALE GENOMIC DNA]</scope>
    <source>
        <strain evidence="22">B10K-DU-001-48</strain>
        <tissue evidence="22">Muscle</tissue>
    </source>
</reference>
<dbReference type="FunFam" id="3.40.50.10140:FF:000002">
    <property type="entry name" value="Interleukin 1 receptor accessory protein"/>
    <property type="match status" value="1"/>
</dbReference>
<evidence type="ECO:0000256" key="5">
    <source>
        <dbReference type="ARBA" id="ARBA00022475"/>
    </source>
</evidence>
<evidence type="ECO:0000256" key="1">
    <source>
        <dbReference type="ARBA" id="ARBA00004236"/>
    </source>
</evidence>
<feature type="domain" description="Ig-like" evidence="21">
    <location>
        <begin position="210"/>
        <end position="300"/>
    </location>
</feature>
<proteinExistence type="inferred from homology"/>
<keyword evidence="23" id="KW-1185">Reference proteome</keyword>
<feature type="non-terminal residue" evidence="22">
    <location>
        <position position="553"/>
    </location>
</feature>
<evidence type="ECO:0000256" key="18">
    <source>
        <dbReference type="ARBA" id="ARBA00023319"/>
    </source>
</evidence>
<evidence type="ECO:0000259" key="21">
    <source>
        <dbReference type="PROSITE" id="PS50835"/>
    </source>
</evidence>
<evidence type="ECO:0000256" key="7">
    <source>
        <dbReference type="ARBA" id="ARBA00022692"/>
    </source>
</evidence>
<keyword evidence="12" id="KW-0520">NAD</keyword>
<evidence type="ECO:0000256" key="2">
    <source>
        <dbReference type="ARBA" id="ARBA00004479"/>
    </source>
</evidence>
<dbReference type="InterPro" id="IPR007110">
    <property type="entry name" value="Ig-like_dom"/>
</dbReference>
<keyword evidence="16" id="KW-0325">Glycoprotein</keyword>
<dbReference type="PANTHER" id="PTHR11890:SF26">
    <property type="entry name" value="INTERLEUKIN-1 RECEPTOR TYPE 1"/>
    <property type="match status" value="1"/>
</dbReference>
<evidence type="ECO:0000256" key="15">
    <source>
        <dbReference type="ARBA" id="ARBA00023170"/>
    </source>
</evidence>
<dbReference type="Gene3D" id="2.60.40.10">
    <property type="entry name" value="Immunoglobulins"/>
    <property type="match status" value="3"/>
</dbReference>
<dbReference type="GO" id="GO:0050727">
    <property type="term" value="P:regulation of inflammatory response"/>
    <property type="evidence" value="ECO:0007669"/>
    <property type="project" value="TreeGrafter"/>
</dbReference>
<organism evidence="22 23">
    <name type="scientific">Dicrurus megarhynchus</name>
    <dbReference type="NCBI Taxonomy" id="450177"/>
    <lineage>
        <taxon>Eukaryota</taxon>
        <taxon>Metazoa</taxon>
        <taxon>Chordata</taxon>
        <taxon>Craniata</taxon>
        <taxon>Vertebrata</taxon>
        <taxon>Euteleostomi</taxon>
        <taxon>Archelosauria</taxon>
        <taxon>Archosauria</taxon>
        <taxon>Dinosauria</taxon>
        <taxon>Saurischia</taxon>
        <taxon>Theropoda</taxon>
        <taxon>Coelurosauria</taxon>
        <taxon>Aves</taxon>
        <taxon>Neognathae</taxon>
        <taxon>Neoaves</taxon>
        <taxon>Telluraves</taxon>
        <taxon>Australaves</taxon>
        <taxon>Passeriformes</taxon>
        <taxon>Corvoidea</taxon>
        <taxon>Dicruridae</taxon>
        <taxon>Dicrurus</taxon>
    </lineage>
</organism>
<comment type="subcellular location">
    <subcellularLocation>
        <location evidence="1">Cell membrane</location>
    </subcellularLocation>
    <subcellularLocation>
        <location evidence="2">Membrane</location>
        <topology evidence="2">Single-pass type I membrane protein</topology>
    </subcellularLocation>
    <subcellularLocation>
        <location evidence="3">Secreted</location>
    </subcellularLocation>
</comment>
<evidence type="ECO:0000256" key="10">
    <source>
        <dbReference type="ARBA" id="ARBA00022801"/>
    </source>
</evidence>
<evidence type="ECO:0000256" key="8">
    <source>
        <dbReference type="ARBA" id="ARBA00022729"/>
    </source>
</evidence>
<feature type="domain" description="Ig-like" evidence="21">
    <location>
        <begin position="122"/>
        <end position="198"/>
    </location>
</feature>
<keyword evidence="10" id="KW-0378">Hydrolase</keyword>
<evidence type="ECO:0000256" key="16">
    <source>
        <dbReference type="ARBA" id="ARBA00023180"/>
    </source>
</evidence>
<dbReference type="SUPFAM" id="SSF48726">
    <property type="entry name" value="Immunoglobulin"/>
    <property type="match status" value="3"/>
</dbReference>
<comment type="similarity">
    <text evidence="4">Belongs to the interleukin-1 receptor family.</text>
</comment>
<keyword evidence="6" id="KW-0964">Secreted</keyword>
<evidence type="ECO:0000256" key="17">
    <source>
        <dbReference type="ARBA" id="ARBA00023198"/>
    </source>
</evidence>
<dbReference type="EMBL" id="VXAD01009143">
    <property type="protein sequence ID" value="NXJ26205.1"/>
    <property type="molecule type" value="Genomic_DNA"/>
</dbReference>
<name>A0A7K9ZUK6_9CORV</name>
<keyword evidence="17" id="KW-0395">Inflammatory response</keyword>
<evidence type="ECO:0000256" key="4">
    <source>
        <dbReference type="ARBA" id="ARBA00009752"/>
    </source>
</evidence>
<keyword evidence="5" id="KW-1003">Cell membrane</keyword>
<dbReference type="InterPro" id="IPR003599">
    <property type="entry name" value="Ig_sub"/>
</dbReference>
<dbReference type="InterPro" id="IPR015621">
    <property type="entry name" value="IL-1_rcpt_fam"/>
</dbReference>
<keyword evidence="15" id="KW-0675">Receptor</keyword>
<feature type="domain" description="TIR" evidence="20">
    <location>
        <begin position="372"/>
        <end position="527"/>
    </location>
</feature>
<evidence type="ECO:0000256" key="9">
    <source>
        <dbReference type="ARBA" id="ARBA00022737"/>
    </source>
</evidence>
<keyword evidence="14" id="KW-1015">Disulfide bond</keyword>
<gene>
    <name evidence="22" type="primary">Il1r1_1</name>
    <name evidence="22" type="ORF">DICMEG_R09502</name>
</gene>
<dbReference type="SUPFAM" id="SSF52200">
    <property type="entry name" value="Toll/Interleukin receptor TIR domain"/>
    <property type="match status" value="1"/>
</dbReference>
<dbReference type="Pfam" id="PF13895">
    <property type="entry name" value="Ig_2"/>
    <property type="match status" value="1"/>
</dbReference>
<dbReference type="InterPro" id="IPR036179">
    <property type="entry name" value="Ig-like_dom_sf"/>
</dbReference>
<dbReference type="FunFam" id="2.60.40.10:FF:000188">
    <property type="entry name" value="Interleukin-1 receptor accessory protein-like 1"/>
    <property type="match status" value="1"/>
</dbReference>
<dbReference type="InterPro" id="IPR004076">
    <property type="entry name" value="IL-1_rcpt_I-typ"/>
</dbReference>
<dbReference type="GO" id="GO:0006954">
    <property type="term" value="P:inflammatory response"/>
    <property type="evidence" value="ECO:0007669"/>
    <property type="project" value="UniProtKB-KW"/>
</dbReference>
<protein>
    <submittedName>
        <fullName evidence="22">IL1R1 protein</fullName>
    </submittedName>
</protein>
<dbReference type="FunFam" id="2.60.40.10:FF:000284">
    <property type="entry name" value="interleukin-1 receptor accessory protein-like 1"/>
    <property type="match status" value="1"/>
</dbReference>
<evidence type="ECO:0000256" key="14">
    <source>
        <dbReference type="ARBA" id="ARBA00023157"/>
    </source>
</evidence>
<dbReference type="SMART" id="SM00255">
    <property type="entry name" value="TIR"/>
    <property type="match status" value="1"/>
</dbReference>
<dbReference type="SMART" id="SM00408">
    <property type="entry name" value="IGc2"/>
    <property type="match status" value="3"/>
</dbReference>
<keyword evidence="8" id="KW-0732">Signal</keyword>
<dbReference type="SMART" id="SM00409">
    <property type="entry name" value="IG"/>
    <property type="match status" value="3"/>
</dbReference>
<sequence length="553" mass="63271">LFPLEKCEAYDVMLRQSLVPDGQPLAIKCSMEKSMKSGDYNLTWYKVGNQTAVPRDKLSRIHQEKNLIWFLPAMLEDSGDYECVIRNLTSCKKMCTKVTVFKRIDGLCLNEKFAVEEVIFTSSSAKVVCPHLDYFRNEKNIQPVRWYKDCQPLKGKRFALSNSDLIIFNVTVHDRGNYRCETTYTYNGKQYNISRDISLIVEVTPPKKPPEISYPRNNSIEVELGSEVTVDCNTTGADGYEVYWTGNGVYIDVFYMSRIFASPYEGETSYDGRPMNSVKLIISEVSSEDYEQPFVCQASNAFGQVASYIILKHRVPDIQRWLTGGLVSLLILTFITLIIYKIFKIDLVLWYRNSVCALTSKEEMFMFVLDGKIYDAYVLYTKSSEGRSVCCLETFVCRILPDVLEKQCGYKLYILGRDDLPGEAVVSVADETLKQSRRLMIILGSETSSCCLLEDTSEQQLAMYNALIRDGIQVILMEMGKIQDYTSMPESIRYIKQKHGAIQWKGDFSEKSCSANTRFWKNVRYQMPSRKKVPYSEVYLLPLTSSSSAAKRS</sequence>
<dbReference type="InterPro" id="IPR000157">
    <property type="entry name" value="TIR_dom"/>
</dbReference>
<evidence type="ECO:0000256" key="12">
    <source>
        <dbReference type="ARBA" id="ARBA00023027"/>
    </source>
</evidence>
<dbReference type="Pfam" id="PF13927">
    <property type="entry name" value="Ig_3"/>
    <property type="match status" value="1"/>
</dbReference>
<evidence type="ECO:0000313" key="22">
    <source>
        <dbReference type="EMBL" id="NXJ26205.1"/>
    </source>
</evidence>
<feature type="non-terminal residue" evidence="22">
    <location>
        <position position="1"/>
    </location>
</feature>
<dbReference type="GO" id="GO:0016787">
    <property type="term" value="F:hydrolase activity"/>
    <property type="evidence" value="ECO:0007669"/>
    <property type="project" value="UniProtKB-KW"/>
</dbReference>
<feature type="domain" description="Ig-like" evidence="21">
    <location>
        <begin position="3"/>
        <end position="99"/>
    </location>
</feature>
<dbReference type="PANTHER" id="PTHR11890">
    <property type="entry name" value="INTERLEUKIN-1 RECEPTOR FAMILY MEMBER"/>
    <property type="match status" value="1"/>
</dbReference>
<dbReference type="FunFam" id="2.60.40.10:FF:001302">
    <property type="entry name" value="Interleukin 1 receptor like 2"/>
    <property type="match status" value="1"/>
</dbReference>
<dbReference type="PRINTS" id="PR01537">
    <property type="entry name" value="INTRLKN1R1F"/>
</dbReference>
<dbReference type="GO" id="GO:0004909">
    <property type="term" value="F:interleukin-1, type I, activating receptor activity"/>
    <property type="evidence" value="ECO:0007669"/>
    <property type="project" value="InterPro"/>
</dbReference>
<keyword evidence="7 19" id="KW-0812">Transmembrane</keyword>
<evidence type="ECO:0000313" key="23">
    <source>
        <dbReference type="Proteomes" id="UP000537234"/>
    </source>
</evidence>
<dbReference type="PROSITE" id="PS50104">
    <property type="entry name" value="TIR"/>
    <property type="match status" value="1"/>
</dbReference>
<dbReference type="InterPro" id="IPR013783">
    <property type="entry name" value="Ig-like_fold"/>
</dbReference>
<evidence type="ECO:0000256" key="11">
    <source>
        <dbReference type="ARBA" id="ARBA00022989"/>
    </source>
</evidence>
<accession>A0A7K9ZUK6</accession>
<evidence type="ECO:0000256" key="6">
    <source>
        <dbReference type="ARBA" id="ARBA00022525"/>
    </source>
</evidence>
<dbReference type="Proteomes" id="UP000537234">
    <property type="component" value="Unassembled WGS sequence"/>
</dbReference>
<evidence type="ECO:0000259" key="20">
    <source>
        <dbReference type="PROSITE" id="PS50104"/>
    </source>
</evidence>
<keyword evidence="13 19" id="KW-0472">Membrane</keyword>
<dbReference type="GO" id="GO:0005576">
    <property type="term" value="C:extracellular region"/>
    <property type="evidence" value="ECO:0007669"/>
    <property type="project" value="UniProtKB-SubCell"/>
</dbReference>
<dbReference type="InterPro" id="IPR004074">
    <property type="entry name" value="IL-1_rcpt_I/II-typ"/>
</dbReference>
<dbReference type="AlphaFoldDB" id="A0A7K9ZUK6"/>
<dbReference type="PROSITE" id="PS50835">
    <property type="entry name" value="IG_LIKE"/>
    <property type="match status" value="3"/>
</dbReference>
<keyword evidence="11 19" id="KW-1133">Transmembrane helix</keyword>
<dbReference type="PRINTS" id="PR01538">
    <property type="entry name" value="INTRLEUKN1R1"/>
</dbReference>
<keyword evidence="9" id="KW-0677">Repeat</keyword>
<dbReference type="Gene3D" id="3.40.50.10140">
    <property type="entry name" value="Toll/interleukin-1 receptor homology (TIR) domain"/>
    <property type="match status" value="1"/>
</dbReference>
<evidence type="ECO:0000256" key="19">
    <source>
        <dbReference type="SAM" id="Phobius"/>
    </source>
</evidence>
<dbReference type="Pfam" id="PF01582">
    <property type="entry name" value="TIR"/>
    <property type="match status" value="1"/>
</dbReference>